<sequence length="402" mass="41558">MPFDTQDGIAPALQAYVCTDTGAATARAVLAESGQVAKAIHGGGLSGAARLLTDASPVKCILAEMGQISLPMATECVEELARVGIDVIVLGAVDDIATYRALRQAGARDYFCLPADASDILAATTAPSPGPAAAPASPAPEALRGLTIGVLGCKGGTGASLLAQNLAAHAAAPKGPNRATALVDTDLEFGSQAIDLDRDETRGLFDALRAPDRVDSTFIGATMDRISDTLSLYSGQVRGDQTAAAYEPGIAALLPRLREAFDTVIADLPRGLILRQPEVIGTLDRLVLVVPAGFAGVNAASRLLAQIRADHPDLPILAVLSDTLKDAGLRPKDIAKTLQMPLIATLPCCAPALARAHKAAKPLVTLQPRAPWSRAVRAVFDAATQPASAASALRKPRKRLFG</sequence>
<dbReference type="GO" id="GO:0005524">
    <property type="term" value="F:ATP binding"/>
    <property type="evidence" value="ECO:0007669"/>
    <property type="project" value="UniProtKB-KW"/>
</dbReference>
<dbReference type="GO" id="GO:0051782">
    <property type="term" value="P:negative regulation of cell division"/>
    <property type="evidence" value="ECO:0007669"/>
    <property type="project" value="TreeGrafter"/>
</dbReference>
<proteinExistence type="predicted"/>
<evidence type="ECO:0000313" key="4">
    <source>
        <dbReference type="Proteomes" id="UP000051295"/>
    </source>
</evidence>
<dbReference type="PANTHER" id="PTHR43384:SF6">
    <property type="entry name" value="SEPTUM SITE-DETERMINING PROTEIN MIND HOMOLOG, CHLOROPLASTIC"/>
    <property type="match status" value="1"/>
</dbReference>
<dbReference type="GO" id="GO:0009898">
    <property type="term" value="C:cytoplasmic side of plasma membrane"/>
    <property type="evidence" value="ECO:0007669"/>
    <property type="project" value="TreeGrafter"/>
</dbReference>
<dbReference type="SUPFAM" id="SSF52540">
    <property type="entry name" value="P-loop containing nucleoside triphosphate hydrolases"/>
    <property type="match status" value="1"/>
</dbReference>
<keyword evidence="1" id="KW-0547">Nucleotide-binding</keyword>
<name>A0A0T5NRZ3_9RHOB</name>
<comment type="caution">
    <text evidence="3">The sequence shown here is derived from an EMBL/GenBank/DDBJ whole genome shotgun (WGS) entry which is preliminary data.</text>
</comment>
<keyword evidence="2" id="KW-0067">ATP-binding</keyword>
<gene>
    <name evidence="3" type="ORF">XM53_16300</name>
</gene>
<protein>
    <recommendedName>
        <fullName evidence="5">Pilus assembly protein CpaE</fullName>
    </recommendedName>
</protein>
<dbReference type="RefSeq" id="WP_057795229.1">
    <property type="nucleotide sequence ID" value="NZ_LAXJ01000019.1"/>
</dbReference>
<dbReference type="AlphaFoldDB" id="A0A0T5NRZ3"/>
<dbReference type="Proteomes" id="UP000051295">
    <property type="component" value="Unassembled WGS sequence"/>
</dbReference>
<dbReference type="STRING" id="1641875.XM53_16300"/>
<dbReference type="GO" id="GO:0016887">
    <property type="term" value="F:ATP hydrolysis activity"/>
    <property type="evidence" value="ECO:0007669"/>
    <property type="project" value="TreeGrafter"/>
</dbReference>
<reference evidence="3 4" key="1">
    <citation type="submission" date="2015-04" db="EMBL/GenBank/DDBJ databases">
        <title>The draft genome sequence of Roseovarius sp.R12b.</title>
        <authorList>
            <person name="Li G."/>
            <person name="Lai Q."/>
            <person name="Shao Z."/>
            <person name="Yan P."/>
        </authorList>
    </citation>
    <scope>NUCLEOTIDE SEQUENCE [LARGE SCALE GENOMIC DNA]</scope>
    <source>
        <strain evidence="3 4">R12B</strain>
    </source>
</reference>
<dbReference type="InterPro" id="IPR050625">
    <property type="entry name" value="ParA/MinD_ATPase"/>
</dbReference>
<evidence type="ECO:0008006" key="5">
    <source>
        <dbReference type="Google" id="ProtNLM"/>
    </source>
</evidence>
<evidence type="ECO:0000256" key="1">
    <source>
        <dbReference type="ARBA" id="ARBA00022741"/>
    </source>
</evidence>
<organism evidence="3 4">
    <name type="scientific">Roseovarius atlanticus</name>
    <dbReference type="NCBI Taxonomy" id="1641875"/>
    <lineage>
        <taxon>Bacteria</taxon>
        <taxon>Pseudomonadati</taxon>
        <taxon>Pseudomonadota</taxon>
        <taxon>Alphaproteobacteria</taxon>
        <taxon>Rhodobacterales</taxon>
        <taxon>Roseobacteraceae</taxon>
        <taxon>Roseovarius</taxon>
    </lineage>
</organism>
<accession>A0A0T5NRZ3</accession>
<dbReference type="Gene3D" id="3.40.50.300">
    <property type="entry name" value="P-loop containing nucleotide triphosphate hydrolases"/>
    <property type="match status" value="1"/>
</dbReference>
<dbReference type="PATRIC" id="fig|1641875.4.peg.1077"/>
<dbReference type="GO" id="GO:0005829">
    <property type="term" value="C:cytosol"/>
    <property type="evidence" value="ECO:0007669"/>
    <property type="project" value="TreeGrafter"/>
</dbReference>
<keyword evidence="4" id="KW-1185">Reference proteome</keyword>
<evidence type="ECO:0000313" key="3">
    <source>
        <dbReference type="EMBL" id="KRS11502.1"/>
    </source>
</evidence>
<evidence type="ECO:0000256" key="2">
    <source>
        <dbReference type="ARBA" id="ARBA00022840"/>
    </source>
</evidence>
<dbReference type="EMBL" id="LAXJ01000019">
    <property type="protein sequence ID" value="KRS11502.1"/>
    <property type="molecule type" value="Genomic_DNA"/>
</dbReference>
<dbReference type="Gene3D" id="3.40.50.2300">
    <property type="match status" value="1"/>
</dbReference>
<dbReference type="InterPro" id="IPR027417">
    <property type="entry name" value="P-loop_NTPase"/>
</dbReference>
<dbReference type="PANTHER" id="PTHR43384">
    <property type="entry name" value="SEPTUM SITE-DETERMINING PROTEIN MIND HOMOLOG, CHLOROPLASTIC-RELATED"/>
    <property type="match status" value="1"/>
</dbReference>
<dbReference type="OrthoDB" id="8281972at2"/>